<keyword evidence="4" id="KW-0175">Coiled coil</keyword>
<evidence type="ECO:0000256" key="5">
    <source>
        <dbReference type="SAM" id="MobiDB-lite"/>
    </source>
</evidence>
<evidence type="ECO:0000259" key="7">
    <source>
        <dbReference type="PROSITE" id="PS50111"/>
    </source>
</evidence>
<keyword evidence="6" id="KW-0812">Transmembrane</keyword>
<organism evidence="9 10">
    <name type="scientific">Halovenus rubra</name>
    <dbReference type="NCBI Taxonomy" id="869890"/>
    <lineage>
        <taxon>Archaea</taxon>
        <taxon>Methanobacteriati</taxon>
        <taxon>Methanobacteriota</taxon>
        <taxon>Stenosarchaea group</taxon>
        <taxon>Halobacteria</taxon>
        <taxon>Halobacteriales</taxon>
        <taxon>Haloarculaceae</taxon>
        <taxon>Halovenus</taxon>
    </lineage>
</organism>
<dbReference type="Proteomes" id="UP001596414">
    <property type="component" value="Unassembled WGS sequence"/>
</dbReference>
<dbReference type="PANTHER" id="PTHR32089">
    <property type="entry name" value="METHYL-ACCEPTING CHEMOTAXIS PROTEIN MCPB"/>
    <property type="match status" value="1"/>
</dbReference>
<dbReference type="RefSeq" id="WP_267637284.1">
    <property type="nucleotide sequence ID" value="NZ_JAODIY010000009.1"/>
</dbReference>
<proteinExistence type="inferred from homology"/>
<evidence type="ECO:0000256" key="6">
    <source>
        <dbReference type="SAM" id="Phobius"/>
    </source>
</evidence>
<dbReference type="Gene3D" id="6.10.250.1910">
    <property type="match status" value="1"/>
</dbReference>
<feature type="transmembrane region" description="Helical" evidence="6">
    <location>
        <begin position="248"/>
        <end position="267"/>
    </location>
</feature>
<dbReference type="PROSITE" id="PS50111">
    <property type="entry name" value="CHEMOTAXIS_TRANSDUC_2"/>
    <property type="match status" value="1"/>
</dbReference>
<dbReference type="SMART" id="SM00304">
    <property type="entry name" value="HAMP"/>
    <property type="match status" value="3"/>
</dbReference>
<accession>A0ABD5XAH7</accession>
<evidence type="ECO:0000256" key="2">
    <source>
        <dbReference type="ARBA" id="ARBA00029447"/>
    </source>
</evidence>
<dbReference type="Pfam" id="PF00015">
    <property type="entry name" value="MCPsignal"/>
    <property type="match status" value="1"/>
</dbReference>
<dbReference type="Pfam" id="PF00672">
    <property type="entry name" value="HAMP"/>
    <property type="match status" value="2"/>
</dbReference>
<dbReference type="EMBL" id="JBHSZQ010000047">
    <property type="protein sequence ID" value="MFC7126869.1"/>
    <property type="molecule type" value="Genomic_DNA"/>
</dbReference>
<feature type="domain" description="HAMP" evidence="8">
    <location>
        <begin position="268"/>
        <end position="320"/>
    </location>
</feature>
<dbReference type="PANTHER" id="PTHR32089:SF112">
    <property type="entry name" value="LYSOZYME-LIKE PROTEIN-RELATED"/>
    <property type="match status" value="1"/>
</dbReference>
<dbReference type="CDD" id="cd11386">
    <property type="entry name" value="MCP_signal"/>
    <property type="match status" value="1"/>
</dbReference>
<feature type="coiled-coil region" evidence="4">
    <location>
        <begin position="680"/>
        <end position="714"/>
    </location>
</feature>
<feature type="compositionally biased region" description="Basic and acidic residues" evidence="5">
    <location>
        <begin position="339"/>
        <end position="350"/>
    </location>
</feature>
<feature type="coiled-coil region" evidence="4">
    <location>
        <begin position="456"/>
        <end position="525"/>
    </location>
</feature>
<feature type="region of interest" description="Disordered" evidence="5">
    <location>
        <begin position="331"/>
        <end position="350"/>
    </location>
</feature>
<keyword evidence="6" id="KW-1133">Transmembrane helix</keyword>
<dbReference type="GO" id="GO:0007165">
    <property type="term" value="P:signal transduction"/>
    <property type="evidence" value="ECO:0007669"/>
    <property type="project" value="UniProtKB-KW"/>
</dbReference>
<comment type="similarity">
    <text evidence="2">Belongs to the methyl-accepting chemotaxis (MCP) protein family.</text>
</comment>
<keyword evidence="1 3" id="KW-0807">Transducer</keyword>
<keyword evidence="6" id="KW-0472">Membrane</keyword>
<dbReference type="PRINTS" id="PR00260">
    <property type="entry name" value="CHEMTRNSDUCR"/>
</dbReference>
<feature type="domain" description="HAMP" evidence="8">
    <location>
        <begin position="365"/>
        <end position="408"/>
    </location>
</feature>
<sequence length="736" mass="78988">MTVDENITEKTQNQLTSTAEGEAEELSNWVDLTDQQLVSSARTTAVRSGDTFQIADQLTRISERNSITETHLVDGETGDVLVQTGTEQILTDNQTLTDDVFTRIKNTTAESKADVEFSAPFSAGDGKPLVLATKETASRDGRVLVSAIDLRTLSNQLISAGHDKKNNRTISVLGPDGTTVLSNNGSAILTKDETWEKAVYNGSGYGTYSTGTELAVGHASLDNQPWVVTDQVETDEAYALRSSVANQILLLLGLLLAGLAVFGLTIGRDTVRTVQSLVAEAETLQSGTLDTPIETDRNDEFGDIFRALEQLRNSLGTKIQEVETEYERAESARAAAETAKSEAEQARSEAEDLNEHLEHKAHSFSATMAAAADGDLTQRMDTESKNESMCEIAKSFNEMMSDLEETFGEIQAFAKEVVRASEHVNRSADESQNASLQVAESIEEISADANTQSRSLTSAAKEMQELSKNIEQVSALASDATEIAAQTAETGDSGKTAASEAIAEMNSIEEKSEETVREMENLDSKMAEIRRISELIGEIAEQTNTLALNASIEAARAGEGGDGFAVVADEIKTLADNSATATEEITELVDEVQETTEHAVDDIREMNAQVVGGSTTIEEALNALEDMSHNAKAVNDRMQDINAAMDEQADSTSEVAKTMDDVALASDQVSSESDTVSAAAQEQTAALSDAVQQAETLNEKATHLETELETFTLATGSQSVYYGNSTELTTPAKTDD</sequence>
<dbReference type="InterPro" id="IPR004089">
    <property type="entry name" value="MCPsignal_dom"/>
</dbReference>
<dbReference type="CDD" id="cd06225">
    <property type="entry name" value="HAMP"/>
    <property type="match status" value="2"/>
</dbReference>
<feature type="domain" description="Methyl-accepting transducer" evidence="7">
    <location>
        <begin position="427"/>
        <end position="663"/>
    </location>
</feature>
<feature type="compositionally biased region" description="Polar residues" evidence="5">
    <location>
        <begin position="9"/>
        <end position="19"/>
    </location>
</feature>
<dbReference type="InterPro" id="IPR003660">
    <property type="entry name" value="HAMP_dom"/>
</dbReference>
<evidence type="ECO:0000256" key="4">
    <source>
        <dbReference type="SAM" id="Coils"/>
    </source>
</evidence>
<dbReference type="SMART" id="SM00283">
    <property type="entry name" value="MA"/>
    <property type="match status" value="1"/>
</dbReference>
<feature type="coiled-coil region" evidence="4">
    <location>
        <begin position="617"/>
        <end position="644"/>
    </location>
</feature>
<dbReference type="AlphaFoldDB" id="A0ABD5XAH7"/>
<evidence type="ECO:0000313" key="9">
    <source>
        <dbReference type="EMBL" id="MFC7126869.1"/>
    </source>
</evidence>
<feature type="region of interest" description="Disordered" evidence="5">
    <location>
        <begin position="1"/>
        <end position="21"/>
    </location>
</feature>
<dbReference type="InterPro" id="IPR004090">
    <property type="entry name" value="Chemotax_Me-accpt_rcpt"/>
</dbReference>
<dbReference type="Gene3D" id="1.10.287.950">
    <property type="entry name" value="Methyl-accepting chemotaxis protein"/>
    <property type="match status" value="1"/>
</dbReference>
<gene>
    <name evidence="9" type="ORF">ACFQJ7_12690</name>
</gene>
<dbReference type="PROSITE" id="PS50885">
    <property type="entry name" value="HAMP"/>
    <property type="match status" value="2"/>
</dbReference>
<evidence type="ECO:0000259" key="8">
    <source>
        <dbReference type="PROSITE" id="PS50885"/>
    </source>
</evidence>
<protein>
    <submittedName>
        <fullName evidence="9">Methyl-accepting chemotaxis protein</fullName>
    </submittedName>
</protein>
<evidence type="ECO:0000256" key="3">
    <source>
        <dbReference type="PROSITE-ProRule" id="PRU00284"/>
    </source>
</evidence>
<dbReference type="SUPFAM" id="SSF58104">
    <property type="entry name" value="Methyl-accepting chemotaxis protein (MCP) signaling domain"/>
    <property type="match status" value="2"/>
</dbReference>
<name>A0ABD5XAH7_9EURY</name>
<evidence type="ECO:0000313" key="10">
    <source>
        <dbReference type="Proteomes" id="UP001596414"/>
    </source>
</evidence>
<comment type="caution">
    <text evidence="9">The sequence shown here is derived from an EMBL/GenBank/DDBJ whole genome shotgun (WGS) entry which is preliminary data.</text>
</comment>
<evidence type="ECO:0000256" key="1">
    <source>
        <dbReference type="ARBA" id="ARBA00023224"/>
    </source>
</evidence>
<reference evidence="9 10" key="1">
    <citation type="journal article" date="2014" name="Int. J. Syst. Evol. Microbiol.">
        <title>Complete genome sequence of Corynebacterium casei LMG S-19264T (=DSM 44701T), isolated from a smear-ripened cheese.</title>
        <authorList>
            <consortium name="US DOE Joint Genome Institute (JGI-PGF)"/>
            <person name="Walter F."/>
            <person name="Albersmeier A."/>
            <person name="Kalinowski J."/>
            <person name="Ruckert C."/>
        </authorList>
    </citation>
    <scope>NUCLEOTIDE SEQUENCE [LARGE SCALE GENOMIC DNA]</scope>
    <source>
        <strain evidence="9 10">CGMCC 4.7215</strain>
    </source>
</reference>